<sequence>MTLDPGGSEPRTPRPSAAVAFCPCPPLLLPAVEGRSAPETLALRSACADAVAALLTAAPEVVIVVGPGAAPGERFGPGDGGDLRGFGVDVALRFDGWLRPGGRRLPLAHTVGSWLLDEASFPGTRLGVGPDDLGQLLRDLPAPVGVLAMGDGSARRTVKAPGYLDPAAAPYDAAVSAALAGGDAAALAGLDQAEGARLLAAGVPTWRAIGAAFAGRHVTARLRHDAAPFGVGYPVADWVVA</sequence>
<keyword evidence="2" id="KW-1185">Reference proteome</keyword>
<name>A0A5S5CMW6_9ACTN</name>
<comment type="caution">
    <text evidence="1">The sequence shown here is derived from an EMBL/GenBank/DDBJ whole genome shotgun (WGS) entry which is preliminary data.</text>
</comment>
<proteinExistence type="predicted"/>
<reference evidence="1 2" key="1">
    <citation type="submission" date="2019-07" db="EMBL/GenBank/DDBJ databases">
        <title>Genomic Encyclopedia of Archaeal and Bacterial Type Strains, Phase II (KMG-II): from individual species to whole genera.</title>
        <authorList>
            <person name="Goeker M."/>
        </authorList>
    </citation>
    <scope>NUCLEOTIDE SEQUENCE [LARGE SCALE GENOMIC DNA]</scope>
    <source>
        <strain evidence="1 2">DSM 46842</strain>
    </source>
</reference>
<dbReference type="EMBL" id="VNHW01000016">
    <property type="protein sequence ID" value="TYP83687.1"/>
    <property type="molecule type" value="Genomic_DNA"/>
</dbReference>
<organism evidence="1 2">
    <name type="scientific">Blastococcus xanthinilyticus</name>
    <dbReference type="NCBI Taxonomy" id="1564164"/>
    <lineage>
        <taxon>Bacteria</taxon>
        <taxon>Bacillati</taxon>
        <taxon>Actinomycetota</taxon>
        <taxon>Actinomycetes</taxon>
        <taxon>Geodermatophilales</taxon>
        <taxon>Geodermatophilaceae</taxon>
        <taxon>Blastococcus</taxon>
    </lineage>
</organism>
<dbReference type="AlphaFoldDB" id="A0A5S5CMW6"/>
<accession>A0A5S5CMW6</accession>
<gene>
    <name evidence="1" type="ORF">BD833_11645</name>
</gene>
<dbReference type="Gene3D" id="3.40.830.10">
    <property type="entry name" value="LigB-like"/>
    <property type="match status" value="1"/>
</dbReference>
<evidence type="ECO:0000313" key="2">
    <source>
        <dbReference type="Proteomes" id="UP000322499"/>
    </source>
</evidence>
<dbReference type="RefSeq" id="WP_166534822.1">
    <property type="nucleotide sequence ID" value="NZ_VNHW01000016.1"/>
</dbReference>
<evidence type="ECO:0000313" key="1">
    <source>
        <dbReference type="EMBL" id="TYP83687.1"/>
    </source>
</evidence>
<protein>
    <recommendedName>
        <fullName evidence="3">Catalytic LigB subunit of aromatic ring-opening dioxygenase</fullName>
    </recommendedName>
</protein>
<dbReference type="Proteomes" id="UP000322499">
    <property type="component" value="Unassembled WGS sequence"/>
</dbReference>
<evidence type="ECO:0008006" key="3">
    <source>
        <dbReference type="Google" id="ProtNLM"/>
    </source>
</evidence>